<comment type="caution">
    <text evidence="3">The sequence shown here is derived from an EMBL/GenBank/DDBJ whole genome shotgun (WGS) entry which is preliminary data.</text>
</comment>
<dbReference type="SUPFAM" id="SSF50129">
    <property type="entry name" value="GroES-like"/>
    <property type="match status" value="1"/>
</dbReference>
<dbReference type="OrthoDB" id="2665481at2"/>
<proteinExistence type="predicted"/>
<dbReference type="InterPro" id="IPR051603">
    <property type="entry name" value="Zinc-ADH_QOR/CCCR"/>
</dbReference>
<dbReference type="Pfam" id="PF13602">
    <property type="entry name" value="ADH_zinc_N_2"/>
    <property type="match status" value="1"/>
</dbReference>
<dbReference type="PANTHER" id="PTHR44154:SF1">
    <property type="entry name" value="QUINONE OXIDOREDUCTASE"/>
    <property type="match status" value="1"/>
</dbReference>
<dbReference type="Pfam" id="PF08240">
    <property type="entry name" value="ADH_N"/>
    <property type="match status" value="1"/>
</dbReference>
<dbReference type="SUPFAM" id="SSF51735">
    <property type="entry name" value="NAD(P)-binding Rossmann-fold domains"/>
    <property type="match status" value="1"/>
</dbReference>
<dbReference type="InterPro" id="IPR011032">
    <property type="entry name" value="GroES-like_sf"/>
</dbReference>
<dbReference type="AlphaFoldDB" id="W7J0F3"/>
<dbReference type="Gene3D" id="3.90.180.10">
    <property type="entry name" value="Medium-chain alcohol dehydrogenases, catalytic domain"/>
    <property type="match status" value="1"/>
</dbReference>
<dbReference type="EMBL" id="AYXG01000197">
    <property type="protein sequence ID" value="EWC59584.1"/>
    <property type="molecule type" value="Genomic_DNA"/>
</dbReference>
<dbReference type="InterPro" id="IPR020843">
    <property type="entry name" value="ER"/>
</dbReference>
<name>W7J0F3_9PSEU</name>
<accession>W7J0F3</accession>
<protein>
    <submittedName>
        <fullName evidence="3">Putative oxidoreductase</fullName>
    </submittedName>
</protein>
<dbReference type="RefSeq" id="WP_035287022.1">
    <property type="nucleotide sequence ID" value="NZ_AYXG01000197.1"/>
</dbReference>
<dbReference type="Gene3D" id="3.40.50.720">
    <property type="entry name" value="NAD(P)-binding Rossmann-like Domain"/>
    <property type="match status" value="1"/>
</dbReference>
<evidence type="ECO:0000313" key="3">
    <source>
        <dbReference type="EMBL" id="EWC59584.1"/>
    </source>
</evidence>
<dbReference type="PATRIC" id="fig|909613.9.peg.5122"/>
<dbReference type="Proteomes" id="UP000019277">
    <property type="component" value="Unassembled WGS sequence"/>
</dbReference>
<keyword evidence="4" id="KW-1185">Reference proteome</keyword>
<evidence type="ECO:0000256" key="1">
    <source>
        <dbReference type="ARBA" id="ARBA00022857"/>
    </source>
</evidence>
<dbReference type="SMART" id="SM00829">
    <property type="entry name" value="PKS_ER"/>
    <property type="match status" value="1"/>
</dbReference>
<reference evidence="3 4" key="1">
    <citation type="journal article" date="2014" name="Genome Announc.">
        <title>Draft Genome Sequence of the Antitrypanosomally Active Sponge-Associated Bacterium Actinokineospora sp. Strain EG49.</title>
        <authorList>
            <person name="Harjes J."/>
            <person name="Ryu T."/>
            <person name="Abdelmohsen U.R."/>
            <person name="Moitinho-Silva L."/>
            <person name="Horn H."/>
            <person name="Ravasi T."/>
            <person name="Hentschel U."/>
        </authorList>
    </citation>
    <scope>NUCLEOTIDE SEQUENCE [LARGE SCALE GENOMIC DNA]</scope>
    <source>
        <strain evidence="3 4">EG49</strain>
    </source>
</reference>
<keyword evidence="1" id="KW-0521">NADP</keyword>
<evidence type="ECO:0000313" key="4">
    <source>
        <dbReference type="Proteomes" id="UP000019277"/>
    </source>
</evidence>
<evidence type="ECO:0000259" key="2">
    <source>
        <dbReference type="SMART" id="SM00829"/>
    </source>
</evidence>
<dbReference type="GO" id="GO:0016491">
    <property type="term" value="F:oxidoreductase activity"/>
    <property type="evidence" value="ECO:0007669"/>
    <property type="project" value="InterPro"/>
</dbReference>
<organism evidence="3 4">
    <name type="scientific">Actinokineospora spheciospongiae</name>
    <dbReference type="NCBI Taxonomy" id="909613"/>
    <lineage>
        <taxon>Bacteria</taxon>
        <taxon>Bacillati</taxon>
        <taxon>Actinomycetota</taxon>
        <taxon>Actinomycetes</taxon>
        <taxon>Pseudonocardiales</taxon>
        <taxon>Pseudonocardiaceae</taxon>
        <taxon>Actinokineospora</taxon>
    </lineage>
</organism>
<gene>
    <name evidence="3" type="ORF">UO65_5125</name>
</gene>
<sequence>MFALRFADYGTPDVLTVDTDVPEPHPGPGEIRIAVRTAGLTPADRYLRSGTLRHMITLDLPHTTGVDGAGIVDEIGPGVTGVAVGDAVFGLVRMRELGGATAEFAVLEHWAPKPDAWDWAQAGGAAGNVETATRVLDLLGVTPGATLLIEGAAGGVGTVATQLARARGVAVIGTGGPHNQEFLTDLSAVPTTHGPGLPDRVAALAPGGVDFVLDAAGSGSLPDLVTIAGTPDRVITVADFTAAEHGVHLSTSGGPNPDPSHAHGLAAAVALAGEGRLRIPVHAVFPLAEAAKAHEVSESRRVRGKIVLSIP</sequence>
<dbReference type="InterPro" id="IPR036291">
    <property type="entry name" value="NAD(P)-bd_dom_sf"/>
</dbReference>
<dbReference type="eggNOG" id="COG0604">
    <property type="taxonomic scope" value="Bacteria"/>
</dbReference>
<dbReference type="PANTHER" id="PTHR44154">
    <property type="entry name" value="QUINONE OXIDOREDUCTASE"/>
    <property type="match status" value="1"/>
</dbReference>
<dbReference type="STRING" id="909613.UO65_5125"/>
<feature type="domain" description="Enoyl reductase (ER)" evidence="2">
    <location>
        <begin position="10"/>
        <end position="308"/>
    </location>
</feature>
<dbReference type="InterPro" id="IPR013154">
    <property type="entry name" value="ADH-like_N"/>
</dbReference>
<dbReference type="CDD" id="cd05289">
    <property type="entry name" value="MDR_like_2"/>
    <property type="match status" value="1"/>
</dbReference>